<dbReference type="Gene3D" id="3.30.390.30">
    <property type="match status" value="1"/>
</dbReference>
<evidence type="ECO:0000256" key="1">
    <source>
        <dbReference type="ARBA" id="ARBA00001974"/>
    </source>
</evidence>
<dbReference type="PANTHER" id="PTHR43429:SF3">
    <property type="entry name" value="NITRITE REDUCTASE [NAD(P)H]"/>
    <property type="match status" value="1"/>
</dbReference>
<dbReference type="Gene3D" id="3.50.50.60">
    <property type="entry name" value="FAD/NAD(P)-binding domain"/>
    <property type="match status" value="2"/>
</dbReference>
<feature type="domain" description="FAD/NAD(P)-binding" evidence="5">
    <location>
        <begin position="2"/>
        <end position="297"/>
    </location>
</feature>
<dbReference type="PANTHER" id="PTHR43429">
    <property type="entry name" value="PYRIDINE NUCLEOTIDE-DISULFIDE OXIDOREDUCTASE DOMAIN-CONTAINING"/>
    <property type="match status" value="1"/>
</dbReference>
<keyword evidence="3" id="KW-0285">Flavoprotein</keyword>
<dbReference type="InterPro" id="IPR050260">
    <property type="entry name" value="FAD-bd_OxRdtase"/>
</dbReference>
<organism evidence="7">
    <name type="scientific">Desulfobacca acetoxidans</name>
    <dbReference type="NCBI Taxonomy" id="60893"/>
    <lineage>
        <taxon>Bacteria</taxon>
        <taxon>Pseudomonadati</taxon>
        <taxon>Thermodesulfobacteriota</taxon>
        <taxon>Desulfobaccia</taxon>
        <taxon>Desulfobaccales</taxon>
        <taxon>Desulfobaccaceae</taxon>
        <taxon>Desulfobacca</taxon>
    </lineage>
</organism>
<dbReference type="Pfam" id="PF18267">
    <property type="entry name" value="Rubredoxin_C"/>
    <property type="match status" value="1"/>
</dbReference>
<evidence type="ECO:0000313" key="7">
    <source>
        <dbReference type="EMBL" id="HGZ12625.1"/>
    </source>
</evidence>
<keyword evidence="4" id="KW-0274">FAD</keyword>
<dbReference type="GO" id="GO:0016491">
    <property type="term" value="F:oxidoreductase activity"/>
    <property type="evidence" value="ECO:0007669"/>
    <property type="project" value="InterPro"/>
</dbReference>
<evidence type="ECO:0000256" key="3">
    <source>
        <dbReference type="ARBA" id="ARBA00022630"/>
    </source>
</evidence>
<feature type="domain" description="NADH-rubredoxin oxidoreductase C-terminal" evidence="6">
    <location>
        <begin position="319"/>
        <end position="385"/>
    </location>
</feature>
<evidence type="ECO:0000259" key="6">
    <source>
        <dbReference type="Pfam" id="PF18267"/>
    </source>
</evidence>
<dbReference type="AlphaFoldDB" id="A0A7C5EXR8"/>
<dbReference type="EMBL" id="DTKJ01000073">
    <property type="protein sequence ID" value="HGZ12625.1"/>
    <property type="molecule type" value="Genomic_DNA"/>
</dbReference>
<gene>
    <name evidence="7" type="ORF">ENW48_10500</name>
</gene>
<protein>
    <submittedName>
        <fullName evidence="7">NAD(P)/FAD-dependent oxidoreductase</fullName>
    </submittedName>
</protein>
<dbReference type="InterPro" id="IPR023753">
    <property type="entry name" value="FAD/NAD-binding_dom"/>
</dbReference>
<accession>A0A7C5EXR8</accession>
<comment type="cofactor">
    <cofactor evidence="1">
        <name>FAD</name>
        <dbReference type="ChEBI" id="CHEBI:57692"/>
    </cofactor>
</comment>
<dbReference type="InterPro" id="IPR036188">
    <property type="entry name" value="FAD/NAD-bd_sf"/>
</dbReference>
<dbReference type="InterPro" id="IPR041575">
    <property type="entry name" value="Rubredoxin_C"/>
</dbReference>
<dbReference type="PRINTS" id="PR00411">
    <property type="entry name" value="PNDRDTASEI"/>
</dbReference>
<comment type="caution">
    <text evidence="7">The sequence shown here is derived from an EMBL/GenBank/DDBJ whole genome shotgun (WGS) entry which is preliminary data.</text>
</comment>
<evidence type="ECO:0000259" key="5">
    <source>
        <dbReference type="Pfam" id="PF07992"/>
    </source>
</evidence>
<name>A0A7C5EXR8_9BACT</name>
<evidence type="ECO:0000256" key="4">
    <source>
        <dbReference type="ARBA" id="ARBA00022827"/>
    </source>
</evidence>
<sequence>MRYAIVGNGAAGWTAAQTLKNLDPEGEIIIFSDEPYRPYYRPLITNFVEEGTARNLFMPVEDGPGPAIRQYLSQRLVGLEPQAKRLLGEDGQTWDYDRLLLATGASPVIPELPGWPGPGTFGLRTLADAEALAQAAREARQAVVLGAGRVGLKAAQALKSLGLAVTLVELENRLASMQFDETAGEILAEALMAAGFRLFLGETLTAVDRKGDRVVGITLTSGRTLPTDLVVAALGVRPNIELAQKAGLAVNRGILVDEFLRTSDPNIYAAGDVAETTEFLTGQRLVSGLWTNAVEMGRIVGSNMAGASLTYPGAWAVLNSLEVAGIPTAAVGLTLPPPGDDYLVWQSRRGNTYRKLVFKGKVLVGALLVGDLEGVGVYTGLIRKKVPLKNLQDFQGEPRKVLVSWISRKLPLAPSLTSGCHAPG</sequence>
<dbReference type="InterPro" id="IPR016156">
    <property type="entry name" value="FAD/NAD-linked_Rdtase_dimer_sf"/>
</dbReference>
<evidence type="ECO:0000256" key="2">
    <source>
        <dbReference type="ARBA" id="ARBA00006442"/>
    </source>
</evidence>
<dbReference type="SUPFAM" id="SSF51905">
    <property type="entry name" value="FAD/NAD(P)-binding domain"/>
    <property type="match status" value="1"/>
</dbReference>
<reference evidence="7" key="1">
    <citation type="journal article" date="2020" name="mSystems">
        <title>Genome- and Community-Level Interaction Insights into Carbon Utilization and Element Cycling Functions of Hydrothermarchaeota in Hydrothermal Sediment.</title>
        <authorList>
            <person name="Zhou Z."/>
            <person name="Liu Y."/>
            <person name="Xu W."/>
            <person name="Pan J."/>
            <person name="Luo Z.H."/>
            <person name="Li M."/>
        </authorList>
    </citation>
    <scope>NUCLEOTIDE SEQUENCE [LARGE SCALE GENOMIC DNA]</scope>
    <source>
        <strain evidence="7">SpSt-853</strain>
    </source>
</reference>
<dbReference type="PRINTS" id="PR00368">
    <property type="entry name" value="FADPNR"/>
</dbReference>
<proteinExistence type="inferred from homology"/>
<comment type="similarity">
    <text evidence="2">Belongs to the FAD-dependent oxidoreductase family.</text>
</comment>
<dbReference type="Pfam" id="PF07992">
    <property type="entry name" value="Pyr_redox_2"/>
    <property type="match status" value="1"/>
</dbReference>